<proteinExistence type="predicted"/>
<reference evidence="2 3" key="1">
    <citation type="submission" date="2024-02" db="EMBL/GenBank/DDBJ databases">
        <title>Genome analysis and characterization of Microbaculum marinisediminis sp. nov., isolated from marine sediment.</title>
        <authorList>
            <person name="Du Z.-J."/>
            <person name="Ye Y.-Q."/>
            <person name="Zhang Z.-R."/>
            <person name="Yuan S.-M."/>
            <person name="Zhang X.-Y."/>
        </authorList>
    </citation>
    <scope>NUCLEOTIDE SEQUENCE [LARGE SCALE GENOMIC DNA]</scope>
    <source>
        <strain evidence="2 3">SDUM1044001</strain>
    </source>
</reference>
<accession>A0AAW9S1Y9</accession>
<protein>
    <recommendedName>
        <fullName evidence="4">LPXTG cell wall anchor domain-containing protein</fullName>
    </recommendedName>
</protein>
<dbReference type="Proteomes" id="UP001378188">
    <property type="component" value="Unassembled WGS sequence"/>
</dbReference>
<keyword evidence="3" id="KW-1185">Reference proteome</keyword>
<comment type="caution">
    <text evidence="2">The sequence shown here is derived from an EMBL/GenBank/DDBJ whole genome shotgun (WGS) entry which is preliminary data.</text>
</comment>
<evidence type="ECO:0000313" key="2">
    <source>
        <dbReference type="EMBL" id="MEJ8574550.1"/>
    </source>
</evidence>
<name>A0AAW9S1Y9_9HYPH</name>
<dbReference type="RefSeq" id="WP_340332247.1">
    <property type="nucleotide sequence ID" value="NZ_JAZHOF010000012.1"/>
</dbReference>
<feature type="transmembrane region" description="Helical" evidence="1">
    <location>
        <begin position="6"/>
        <end position="26"/>
    </location>
</feature>
<evidence type="ECO:0000313" key="3">
    <source>
        <dbReference type="Proteomes" id="UP001378188"/>
    </source>
</evidence>
<dbReference type="AlphaFoldDB" id="A0AAW9S1Y9"/>
<keyword evidence="1" id="KW-1133">Transmembrane helix</keyword>
<evidence type="ECO:0008006" key="4">
    <source>
        <dbReference type="Google" id="ProtNLM"/>
    </source>
</evidence>
<keyword evidence="1" id="KW-0472">Membrane</keyword>
<dbReference type="EMBL" id="JAZHOF010000012">
    <property type="protein sequence ID" value="MEJ8574550.1"/>
    <property type="molecule type" value="Genomic_DNA"/>
</dbReference>
<evidence type="ECO:0000256" key="1">
    <source>
        <dbReference type="SAM" id="Phobius"/>
    </source>
</evidence>
<sequence length="42" mass="4624">MSANWIPIGAGVMALLLMAVVVWHAVKTARRKPKEQNPVKNP</sequence>
<keyword evidence="1" id="KW-0812">Transmembrane</keyword>
<gene>
    <name evidence="2" type="ORF">V3328_23930</name>
</gene>
<organism evidence="2 3">
    <name type="scientific">Microbaculum marinum</name>
    <dbReference type="NCBI Taxonomy" id="1764581"/>
    <lineage>
        <taxon>Bacteria</taxon>
        <taxon>Pseudomonadati</taxon>
        <taxon>Pseudomonadota</taxon>
        <taxon>Alphaproteobacteria</taxon>
        <taxon>Hyphomicrobiales</taxon>
        <taxon>Tepidamorphaceae</taxon>
        <taxon>Microbaculum</taxon>
    </lineage>
</organism>